<evidence type="ECO:0000313" key="2">
    <source>
        <dbReference type="EMBL" id="SEM90879.1"/>
    </source>
</evidence>
<protein>
    <recommendedName>
        <fullName evidence="4">Hemerythrin HHE cation binding domain-containing protein</fullName>
    </recommendedName>
</protein>
<evidence type="ECO:0008006" key="4">
    <source>
        <dbReference type="Google" id="ProtNLM"/>
    </source>
</evidence>
<dbReference type="RefSeq" id="WP_093664997.1">
    <property type="nucleotide sequence ID" value="NZ_FOCF01000003.1"/>
</dbReference>
<sequence length="163" mass="18180">MDAHLLDILADHQQRVRAIIAQAAPTLDMREPADPMAISRLRWELVRALNAYQQFKHRSIFDPVIAGRCPRTRAMGEALKADCLAIGADYTQFVQHWTRLGTAGHWSDYREAAFAMRRRIGQHLDREQQKVAALIRSQSAAPAAPTPRPAASPPPADRRTPAG</sequence>
<evidence type="ECO:0000256" key="1">
    <source>
        <dbReference type="SAM" id="MobiDB-lite"/>
    </source>
</evidence>
<dbReference type="OrthoDB" id="7559565at2"/>
<gene>
    <name evidence="2" type="ORF">SAMN05192583_1483</name>
</gene>
<keyword evidence="3" id="KW-1185">Reference proteome</keyword>
<feature type="compositionally biased region" description="Pro residues" evidence="1">
    <location>
        <begin position="144"/>
        <end position="155"/>
    </location>
</feature>
<reference evidence="3" key="1">
    <citation type="submission" date="2016-10" db="EMBL/GenBank/DDBJ databases">
        <authorList>
            <person name="Varghese N."/>
            <person name="Submissions S."/>
        </authorList>
    </citation>
    <scope>NUCLEOTIDE SEQUENCE [LARGE SCALE GENOMIC DNA]</scope>
    <source>
        <strain evidence="3">S6-262</strain>
    </source>
</reference>
<dbReference type="AlphaFoldDB" id="A0A1H8C7M7"/>
<accession>A0A1H8C7M7</accession>
<feature type="region of interest" description="Disordered" evidence="1">
    <location>
        <begin position="131"/>
        <end position="163"/>
    </location>
</feature>
<evidence type="ECO:0000313" key="3">
    <source>
        <dbReference type="Proteomes" id="UP000199206"/>
    </source>
</evidence>
<proteinExistence type="predicted"/>
<organism evidence="2 3">
    <name type="scientific">Sphingomonas gellani</name>
    <dbReference type="NCBI Taxonomy" id="1166340"/>
    <lineage>
        <taxon>Bacteria</taxon>
        <taxon>Pseudomonadati</taxon>
        <taxon>Pseudomonadota</taxon>
        <taxon>Alphaproteobacteria</taxon>
        <taxon>Sphingomonadales</taxon>
        <taxon>Sphingomonadaceae</taxon>
        <taxon>Sphingomonas</taxon>
    </lineage>
</organism>
<name>A0A1H8C7M7_9SPHN</name>
<dbReference type="Proteomes" id="UP000199206">
    <property type="component" value="Unassembled WGS sequence"/>
</dbReference>
<dbReference type="EMBL" id="FOCF01000003">
    <property type="protein sequence ID" value="SEM90879.1"/>
    <property type="molecule type" value="Genomic_DNA"/>
</dbReference>